<dbReference type="Gene3D" id="2.40.128.130">
    <property type="entry name" value="Autotransporter beta-domain"/>
    <property type="match status" value="1"/>
</dbReference>
<feature type="signal peptide" evidence="1">
    <location>
        <begin position="1"/>
        <end position="31"/>
    </location>
</feature>
<dbReference type="PATRIC" id="fig|857265.3.peg.507"/>
<evidence type="ECO:0000313" key="4">
    <source>
        <dbReference type="Proteomes" id="UP000037939"/>
    </source>
</evidence>
<dbReference type="STRING" id="857265.WG78_02435"/>
<dbReference type="InterPro" id="IPR005546">
    <property type="entry name" value="Autotransporte_beta"/>
</dbReference>
<proteinExistence type="predicted"/>
<accession>A0A0N0GQ24</accession>
<evidence type="ECO:0000313" key="3">
    <source>
        <dbReference type="EMBL" id="KPC54402.1"/>
    </source>
</evidence>
<name>A0A0N0GQ24_9NEIS</name>
<dbReference type="OrthoDB" id="5760545at2"/>
<evidence type="ECO:0000259" key="2">
    <source>
        <dbReference type="PROSITE" id="PS51208"/>
    </source>
</evidence>
<dbReference type="Proteomes" id="UP000037939">
    <property type="component" value="Unassembled WGS sequence"/>
</dbReference>
<sequence length="1638" mass="162842">MRTRTSAFRLSPINSVLSAAFVGLVSTAAYGAPCPAPASNDLSLNNVTTDAGCTVAPTDVTSVEITNGSVVQGDLNNGGEISSVGPDLALIVDSSQIQGSVINNGNITERSGSSSSGGGARITNSQIGGNIINGGSIHTTFQAININDDPAGLLIDNSAVTGDFSNSGSMTQANNADTLHIANGSTIGAVRNESGGVIDNAYIAVHVDSNSTVQNGFYNNGSIHGQEAVYFDNATISGGGLINDLNGQINGDSHGFYLLGSTITGDVINHGSIDGSEGAIVLNNNTALHGGITNTGSLHSDWPGSAAVQVDSSTVDGNIANSGTITALDGAGIAVTGQSTTGVISNAANSAINGNSNGIYVNNSTTGNIDNSGSVVSGNGAGVYLQNNGNASQILNRTGGSITGSDYGIQLAQSQTGSIENSGTISGGNAAILLSDNSTVAGGILNNGTINGAGRGIMVDTSATGAIDNLSGGTIAVTDYGILVTGTGATVTGNISNEGHISGSSGIWLADGATQTGDINNSGTIAITHTGNNNNGFSATAIEIGGVSNQAVTLDGSINNSGQITSDQAGIFAVGAATVTGSITNSGNINAAIAGMGATSSVVNSVANTALIQGDVVNTSTGTIQGTGYGIALVQAGVDGNVLNQGTISVGQGGMWLGGHVGGTASNSGSITSTNGPGLLISNNAVLDHSFSNTGSITGAEGAEVGPSTLNGDLVNSGSITGTAVGLDINGATINGHVINSGTITGTQALVIASSNTPLTVDNTGTLAGAVELGNATLNLNAGAVTGAITGVGSTVNINTGYAAQNTISTGTLNVASGQSLTTGFALAATNGVNNNGTLSSSALIDAAVTNASGSALNLNGGSARVTGAINGGLVNVNGNFSTENIINADDITVASGATLTQANAIATPTLHNSGSVTSTALIDGAVANADGASLNLGTGSRVTGAVTGSGATVNVLGDFASENTLAANAVNVNSGATLTLANDLTATSVNNSGTIANAATINGALVGADGSTLTLEGANSRVTGAITGAGSSVLVNGTFANENTINVGNLNVAAGGVFNANQSVTTANGINNAGTLNNNSVLNSAVALNGGTLNLASNGARVTGAVTGTAGSVINVNGDYTTENAFGADTLNIANGVLFKARHALGATTALNNNGTLDVRAATPITLTGNYVQSATGVYSMEAQSNSQYGKLNVTGTAALPANANIFVDVTSGASLTDGVLPGVITSNGLTASTFNVTDNSVLFDFTGVINGNNVDLDVKRGLSVTQVAQNTSNNPALGAAGALDAIITQGGATGDMAHVINQLGTLTSMDQISKAVTQMLPLVAGGTTSATAMTLNLTDRVVQARIESQRGLSAGDGYVTEREMWVKPFGSWADQKGDYDIAGYNADSAGLIIGVDGGVSDKDRAGVAFTYAHTHVSGDSTDAPQSASINNYQLMGYGSHSIKPGTDLSWQVDYGRNHTSGNRGIYFGDINRTADSSYDGWNAHVGAGIGQNMPLNANTNITPSVRLDYRTVHNEGYTETGADALNLHVDDQSTNELLLSTDAKLYQTINDELSWTANIGVGYDLLSKQAQITSTFVGGGPAFVTYGLNPSPWLFRGGAGLVLHRSNGLEITARYDGEGHKDFYNQTVSLKLRKDF</sequence>
<dbReference type="InterPro" id="IPR036709">
    <property type="entry name" value="Autotransporte_beta_dom_sf"/>
</dbReference>
<protein>
    <submittedName>
        <fullName evidence="3">Outer membrane protein B</fullName>
    </submittedName>
</protein>
<comment type="caution">
    <text evidence="3">The sequence shown here is derived from an EMBL/GenBank/DDBJ whole genome shotgun (WGS) entry which is preliminary data.</text>
</comment>
<dbReference type="EMBL" id="LAQT01000002">
    <property type="protein sequence ID" value="KPC54402.1"/>
    <property type="molecule type" value="Genomic_DNA"/>
</dbReference>
<keyword evidence="1" id="KW-0732">Signal</keyword>
<evidence type="ECO:0000256" key="1">
    <source>
        <dbReference type="SAM" id="SignalP"/>
    </source>
</evidence>
<feature type="chain" id="PRO_5005849770" evidence="1">
    <location>
        <begin position="32"/>
        <end position="1638"/>
    </location>
</feature>
<organism evidence="3 4">
    <name type="scientific">Amantichitinum ursilacus</name>
    <dbReference type="NCBI Taxonomy" id="857265"/>
    <lineage>
        <taxon>Bacteria</taxon>
        <taxon>Pseudomonadati</taxon>
        <taxon>Pseudomonadota</taxon>
        <taxon>Betaproteobacteria</taxon>
        <taxon>Neisseriales</taxon>
        <taxon>Chitinibacteraceae</taxon>
        <taxon>Amantichitinum</taxon>
    </lineage>
</organism>
<keyword evidence="4" id="KW-1185">Reference proteome</keyword>
<gene>
    <name evidence="3" type="primary">ompB_1</name>
    <name evidence="3" type="ORF">WG78_02435</name>
</gene>
<dbReference type="SMART" id="SM00869">
    <property type="entry name" value="Autotransporter"/>
    <property type="match status" value="1"/>
</dbReference>
<dbReference type="RefSeq" id="WP_083458726.1">
    <property type="nucleotide sequence ID" value="NZ_LAQT01000002.1"/>
</dbReference>
<reference evidence="3 4" key="1">
    <citation type="submission" date="2015-07" db="EMBL/GenBank/DDBJ databases">
        <title>Draft genome sequence of the Amantichitinum ursilacus IGB-41, a new chitin-degrading bacterium.</title>
        <authorList>
            <person name="Kirstahler P."/>
            <person name="Guenther M."/>
            <person name="Grumaz C."/>
            <person name="Rupp S."/>
            <person name="Zibek S."/>
            <person name="Sohn K."/>
        </authorList>
    </citation>
    <scope>NUCLEOTIDE SEQUENCE [LARGE SCALE GENOMIC DNA]</scope>
    <source>
        <strain evidence="3 4">IGB-41</strain>
    </source>
</reference>
<feature type="domain" description="Autotransporter" evidence="2">
    <location>
        <begin position="1359"/>
        <end position="1638"/>
    </location>
</feature>
<dbReference type="SUPFAM" id="SSF103515">
    <property type="entry name" value="Autotransporter"/>
    <property type="match status" value="1"/>
</dbReference>
<dbReference type="PROSITE" id="PS51208">
    <property type="entry name" value="AUTOTRANSPORTER"/>
    <property type="match status" value="1"/>
</dbReference>
<dbReference type="Pfam" id="PF03797">
    <property type="entry name" value="Autotransporter"/>
    <property type="match status" value="1"/>
</dbReference>